<dbReference type="InterPro" id="IPR058031">
    <property type="entry name" value="AAA_lid_NorR"/>
</dbReference>
<dbReference type="PANTHER" id="PTHR32071">
    <property type="entry name" value="TRANSCRIPTIONAL REGULATORY PROTEIN"/>
    <property type="match status" value="1"/>
</dbReference>
<sequence>MKIEDDTMRKLLEYPWYGNVRELENTVEFMVNMMEYGIINDKALPINIKKKNKTYIKNDKIRTLKEIEQEEIEKAIEFYGNTTEGKAEAANALGIGIATLYRKLK</sequence>
<evidence type="ECO:0000313" key="6">
    <source>
        <dbReference type="EMBL" id="MPN54050.1"/>
    </source>
</evidence>
<dbReference type="InterPro" id="IPR009057">
    <property type="entry name" value="Homeodomain-like_sf"/>
</dbReference>
<name>A0A645ISX3_9ZZZZ</name>
<keyword evidence="2" id="KW-0067">ATP-binding</keyword>
<dbReference type="Gene3D" id="1.10.8.60">
    <property type="match status" value="1"/>
</dbReference>
<dbReference type="AlphaFoldDB" id="A0A645ISX3"/>
<evidence type="ECO:0000256" key="2">
    <source>
        <dbReference type="ARBA" id="ARBA00022840"/>
    </source>
</evidence>
<comment type="caution">
    <text evidence="6">The sequence shown here is derived from an EMBL/GenBank/DDBJ whole genome shotgun (WGS) entry which is preliminary data.</text>
</comment>
<dbReference type="InterPro" id="IPR002197">
    <property type="entry name" value="HTH_Fis"/>
</dbReference>
<dbReference type="SUPFAM" id="SSF46689">
    <property type="entry name" value="Homeodomain-like"/>
    <property type="match status" value="1"/>
</dbReference>
<dbReference type="PROSITE" id="PS50045">
    <property type="entry name" value="SIGMA54_INTERACT_4"/>
    <property type="match status" value="1"/>
</dbReference>
<dbReference type="GO" id="GO:0006355">
    <property type="term" value="P:regulation of DNA-templated transcription"/>
    <property type="evidence" value="ECO:0007669"/>
    <property type="project" value="InterPro"/>
</dbReference>
<dbReference type="Pfam" id="PF25601">
    <property type="entry name" value="AAA_lid_14"/>
    <property type="match status" value="1"/>
</dbReference>
<dbReference type="InterPro" id="IPR002078">
    <property type="entry name" value="Sigma_54_int"/>
</dbReference>
<dbReference type="GO" id="GO:0043565">
    <property type="term" value="F:sequence-specific DNA binding"/>
    <property type="evidence" value="ECO:0007669"/>
    <property type="project" value="InterPro"/>
</dbReference>
<feature type="domain" description="Sigma-54 factor interaction" evidence="5">
    <location>
        <begin position="1"/>
        <end position="32"/>
    </location>
</feature>
<evidence type="ECO:0000256" key="3">
    <source>
        <dbReference type="ARBA" id="ARBA00023015"/>
    </source>
</evidence>
<dbReference type="Gene3D" id="1.10.10.60">
    <property type="entry name" value="Homeodomain-like"/>
    <property type="match status" value="1"/>
</dbReference>
<dbReference type="PANTHER" id="PTHR32071:SF57">
    <property type="entry name" value="C4-DICARBOXYLATE TRANSPORT TRANSCRIPTIONAL REGULATORY PROTEIN DCTD"/>
    <property type="match status" value="1"/>
</dbReference>
<dbReference type="EMBL" id="VSSQ01121870">
    <property type="protein sequence ID" value="MPN54050.1"/>
    <property type="molecule type" value="Genomic_DNA"/>
</dbReference>
<gene>
    <name evidence="6" type="primary">zraR_36</name>
    <name evidence="6" type="ORF">SDC9_201719</name>
</gene>
<evidence type="ECO:0000259" key="5">
    <source>
        <dbReference type="PROSITE" id="PS50045"/>
    </source>
</evidence>
<dbReference type="Pfam" id="PF02954">
    <property type="entry name" value="HTH_8"/>
    <property type="match status" value="1"/>
</dbReference>
<protein>
    <submittedName>
        <fullName evidence="6">Transcriptional regulatory protein ZraR</fullName>
    </submittedName>
</protein>
<reference evidence="6" key="1">
    <citation type="submission" date="2019-08" db="EMBL/GenBank/DDBJ databases">
        <authorList>
            <person name="Kucharzyk K."/>
            <person name="Murdoch R.W."/>
            <person name="Higgins S."/>
            <person name="Loffler F."/>
        </authorList>
    </citation>
    <scope>NUCLEOTIDE SEQUENCE</scope>
</reference>
<proteinExistence type="predicted"/>
<keyword evidence="1" id="KW-0547">Nucleotide-binding</keyword>
<evidence type="ECO:0000256" key="1">
    <source>
        <dbReference type="ARBA" id="ARBA00022741"/>
    </source>
</evidence>
<keyword evidence="4" id="KW-0804">Transcription</keyword>
<accession>A0A645ISX3</accession>
<keyword evidence="3" id="KW-0805">Transcription regulation</keyword>
<organism evidence="6">
    <name type="scientific">bioreactor metagenome</name>
    <dbReference type="NCBI Taxonomy" id="1076179"/>
    <lineage>
        <taxon>unclassified sequences</taxon>
        <taxon>metagenomes</taxon>
        <taxon>ecological metagenomes</taxon>
    </lineage>
</organism>
<evidence type="ECO:0000256" key="4">
    <source>
        <dbReference type="ARBA" id="ARBA00023163"/>
    </source>
</evidence>
<dbReference type="GO" id="GO:0005524">
    <property type="term" value="F:ATP binding"/>
    <property type="evidence" value="ECO:0007669"/>
    <property type="project" value="UniProtKB-KW"/>
</dbReference>